<dbReference type="EMBL" id="JBBPBM010000336">
    <property type="protein sequence ID" value="KAK8496961.1"/>
    <property type="molecule type" value="Genomic_DNA"/>
</dbReference>
<gene>
    <name evidence="1" type="ORF">V6N12_018850</name>
</gene>
<organism evidence="1 2">
    <name type="scientific">Hibiscus sabdariffa</name>
    <name type="common">roselle</name>
    <dbReference type="NCBI Taxonomy" id="183260"/>
    <lineage>
        <taxon>Eukaryota</taxon>
        <taxon>Viridiplantae</taxon>
        <taxon>Streptophyta</taxon>
        <taxon>Embryophyta</taxon>
        <taxon>Tracheophyta</taxon>
        <taxon>Spermatophyta</taxon>
        <taxon>Magnoliopsida</taxon>
        <taxon>eudicotyledons</taxon>
        <taxon>Gunneridae</taxon>
        <taxon>Pentapetalae</taxon>
        <taxon>rosids</taxon>
        <taxon>malvids</taxon>
        <taxon>Malvales</taxon>
        <taxon>Malvaceae</taxon>
        <taxon>Malvoideae</taxon>
        <taxon>Hibiscus</taxon>
    </lineage>
</organism>
<comment type="caution">
    <text evidence="1">The sequence shown here is derived from an EMBL/GenBank/DDBJ whole genome shotgun (WGS) entry which is preliminary data.</text>
</comment>
<evidence type="ECO:0000313" key="1">
    <source>
        <dbReference type="EMBL" id="KAK8496961.1"/>
    </source>
</evidence>
<evidence type="ECO:0000313" key="2">
    <source>
        <dbReference type="Proteomes" id="UP001472677"/>
    </source>
</evidence>
<proteinExistence type="predicted"/>
<protein>
    <submittedName>
        <fullName evidence="1">Uncharacterized protein</fullName>
    </submittedName>
</protein>
<sequence length="101" mass="11193">MTCEVSSVPSAALSVDVPSVPYELPCRSRLRIRTELHGVHVGVVSQDPKFRKNKEGKRGSVFNPFSWFKTSGCSNMEVEIEVDNEIRAAGTNMLELPNNLT</sequence>
<accession>A0ABR2AT24</accession>
<name>A0ABR2AT24_9ROSI</name>
<reference evidence="1 2" key="1">
    <citation type="journal article" date="2024" name="G3 (Bethesda)">
        <title>Genome assembly of Hibiscus sabdariffa L. provides insights into metabolisms of medicinal natural products.</title>
        <authorList>
            <person name="Kim T."/>
        </authorList>
    </citation>
    <scope>NUCLEOTIDE SEQUENCE [LARGE SCALE GENOMIC DNA]</scope>
    <source>
        <strain evidence="1">TK-2024</strain>
        <tissue evidence="1">Old leaves</tissue>
    </source>
</reference>
<keyword evidence="2" id="KW-1185">Reference proteome</keyword>
<dbReference type="Proteomes" id="UP001472677">
    <property type="component" value="Unassembled WGS sequence"/>
</dbReference>